<keyword evidence="3" id="KW-0010">Activator</keyword>
<keyword evidence="1" id="KW-0805">Transcription regulation</keyword>
<dbReference type="InterPro" id="IPR050204">
    <property type="entry name" value="AraC_XylS_family_regulators"/>
</dbReference>
<gene>
    <name evidence="6" type="ORF">FAZ69_19660</name>
</gene>
<dbReference type="InterPro" id="IPR018060">
    <property type="entry name" value="HTH_AraC"/>
</dbReference>
<name>A0A4U1I152_9BURK</name>
<dbReference type="InterPro" id="IPR009057">
    <property type="entry name" value="Homeodomain-like_sf"/>
</dbReference>
<dbReference type="GO" id="GO:0003700">
    <property type="term" value="F:DNA-binding transcription factor activity"/>
    <property type="evidence" value="ECO:0007669"/>
    <property type="project" value="InterPro"/>
</dbReference>
<evidence type="ECO:0000256" key="1">
    <source>
        <dbReference type="ARBA" id="ARBA00023015"/>
    </source>
</evidence>
<dbReference type="EMBL" id="SWJE01000010">
    <property type="protein sequence ID" value="TKC86856.1"/>
    <property type="molecule type" value="Genomic_DNA"/>
</dbReference>
<dbReference type="AlphaFoldDB" id="A0A4U1I152"/>
<reference evidence="6 7" key="1">
    <citation type="submission" date="2019-04" db="EMBL/GenBank/DDBJ databases">
        <title>Trinickia sp. 7GSK02, isolated from subtropical forest soil.</title>
        <authorList>
            <person name="Gao Z.-H."/>
            <person name="Qiu L.-H."/>
        </authorList>
    </citation>
    <scope>NUCLEOTIDE SEQUENCE [LARGE SCALE GENOMIC DNA]</scope>
    <source>
        <strain evidence="6 7">7GSK02</strain>
    </source>
</reference>
<dbReference type="SMART" id="SM00342">
    <property type="entry name" value="HTH_ARAC"/>
    <property type="match status" value="1"/>
</dbReference>
<protein>
    <submittedName>
        <fullName evidence="6">AraC family transcriptional regulator</fullName>
    </submittedName>
</protein>
<evidence type="ECO:0000256" key="4">
    <source>
        <dbReference type="ARBA" id="ARBA00023163"/>
    </source>
</evidence>
<dbReference type="RefSeq" id="WP_136896749.1">
    <property type="nucleotide sequence ID" value="NZ_SWJE01000010.1"/>
</dbReference>
<dbReference type="SUPFAM" id="SSF51215">
    <property type="entry name" value="Regulatory protein AraC"/>
    <property type="match status" value="1"/>
</dbReference>
<dbReference type="InterPro" id="IPR032783">
    <property type="entry name" value="AraC_lig"/>
</dbReference>
<evidence type="ECO:0000256" key="2">
    <source>
        <dbReference type="ARBA" id="ARBA00023125"/>
    </source>
</evidence>
<keyword evidence="2" id="KW-0238">DNA-binding</keyword>
<organism evidence="6 7">
    <name type="scientific">Trinickia terrae</name>
    <dbReference type="NCBI Taxonomy" id="2571161"/>
    <lineage>
        <taxon>Bacteria</taxon>
        <taxon>Pseudomonadati</taxon>
        <taxon>Pseudomonadota</taxon>
        <taxon>Betaproteobacteria</taxon>
        <taxon>Burkholderiales</taxon>
        <taxon>Burkholderiaceae</taxon>
        <taxon>Trinickia</taxon>
    </lineage>
</organism>
<proteinExistence type="predicted"/>
<dbReference type="OrthoDB" id="9789899at2"/>
<dbReference type="Pfam" id="PF12833">
    <property type="entry name" value="HTH_18"/>
    <property type="match status" value="1"/>
</dbReference>
<keyword evidence="7" id="KW-1185">Reference proteome</keyword>
<keyword evidence="4" id="KW-0804">Transcription</keyword>
<dbReference type="Pfam" id="PF12852">
    <property type="entry name" value="Cupin_6"/>
    <property type="match status" value="1"/>
</dbReference>
<comment type="caution">
    <text evidence="6">The sequence shown here is derived from an EMBL/GenBank/DDBJ whole genome shotgun (WGS) entry which is preliminary data.</text>
</comment>
<feature type="domain" description="HTH araC/xylS-type" evidence="5">
    <location>
        <begin position="200"/>
        <end position="298"/>
    </location>
</feature>
<dbReference type="SUPFAM" id="SSF46689">
    <property type="entry name" value="Homeodomain-like"/>
    <property type="match status" value="2"/>
</dbReference>
<dbReference type="PANTHER" id="PTHR46796">
    <property type="entry name" value="HTH-TYPE TRANSCRIPTIONAL ACTIVATOR RHAS-RELATED"/>
    <property type="match status" value="1"/>
</dbReference>
<dbReference type="GO" id="GO:0043565">
    <property type="term" value="F:sequence-specific DNA binding"/>
    <property type="evidence" value="ECO:0007669"/>
    <property type="project" value="InterPro"/>
</dbReference>
<evidence type="ECO:0000313" key="6">
    <source>
        <dbReference type="EMBL" id="TKC86856.1"/>
    </source>
</evidence>
<accession>A0A4U1I152</accession>
<dbReference type="InterPro" id="IPR037923">
    <property type="entry name" value="HTH-like"/>
</dbReference>
<sequence>MHALNSWLKAVRADGLVLARTRMAGPWGFAVQPSDAVVFHFVAEGRAFIRRPDTESMELRAGELVLLPRGDAHEVVHSARGKTTSLEAFLARRDGVVDRDPKAVTLICGQFNMDQQLALPALRALPQAVSLRAGVEPGCSPLSDTLRMLRNEVETPNFGNQIVVRNLLSSLFVYFMRDWADTTLPEANDWFSAVRSPHMARALARMHEAPERAWTLEQLAQEAGLSRAAFARNFSASVGEPPHSYLTRWRMGVAARLLQETSLRLTEIASRVGYRSEFSFSRAFKAARGISPIQYRREAANRAEPVRG</sequence>
<dbReference type="Proteomes" id="UP000305539">
    <property type="component" value="Unassembled WGS sequence"/>
</dbReference>
<dbReference type="Gene3D" id="1.10.10.60">
    <property type="entry name" value="Homeodomain-like"/>
    <property type="match status" value="2"/>
</dbReference>
<evidence type="ECO:0000256" key="3">
    <source>
        <dbReference type="ARBA" id="ARBA00023159"/>
    </source>
</evidence>
<dbReference type="InterPro" id="IPR020449">
    <property type="entry name" value="Tscrpt_reg_AraC-type_HTH"/>
</dbReference>
<evidence type="ECO:0000313" key="7">
    <source>
        <dbReference type="Proteomes" id="UP000305539"/>
    </source>
</evidence>
<dbReference type="InterPro" id="IPR018062">
    <property type="entry name" value="HTH_AraC-typ_CS"/>
</dbReference>
<dbReference type="PROSITE" id="PS01124">
    <property type="entry name" value="HTH_ARAC_FAMILY_2"/>
    <property type="match status" value="1"/>
</dbReference>
<dbReference type="PROSITE" id="PS00041">
    <property type="entry name" value="HTH_ARAC_FAMILY_1"/>
    <property type="match status" value="1"/>
</dbReference>
<evidence type="ECO:0000259" key="5">
    <source>
        <dbReference type="PROSITE" id="PS01124"/>
    </source>
</evidence>
<dbReference type="PANTHER" id="PTHR46796:SF7">
    <property type="entry name" value="ARAC FAMILY TRANSCRIPTIONAL REGULATOR"/>
    <property type="match status" value="1"/>
</dbReference>
<dbReference type="PRINTS" id="PR00032">
    <property type="entry name" value="HTHARAC"/>
</dbReference>